<keyword evidence="2" id="KW-1185">Reference proteome</keyword>
<dbReference type="Proteomes" id="UP000012073">
    <property type="component" value="Unassembled WGS sequence"/>
</dbReference>
<dbReference type="GeneID" id="17324003"/>
<gene>
    <name evidence="1" type="ORF">CHC_T00004412001</name>
</gene>
<name>R7QEL4_CHOCR</name>
<proteinExistence type="predicted"/>
<dbReference type="RefSeq" id="XP_005716303.1">
    <property type="nucleotide sequence ID" value="XM_005716246.1"/>
</dbReference>
<dbReference type="EMBL" id="HG001780">
    <property type="protein sequence ID" value="CDF36484.1"/>
    <property type="molecule type" value="Genomic_DNA"/>
</dbReference>
<dbReference type="KEGG" id="ccp:CHC_T00004412001"/>
<dbReference type="Gramene" id="CDF36484">
    <property type="protein sequence ID" value="CDF36484"/>
    <property type="gene ID" value="CHC_T00004412001"/>
</dbReference>
<accession>R7QEL4</accession>
<evidence type="ECO:0000313" key="2">
    <source>
        <dbReference type="Proteomes" id="UP000012073"/>
    </source>
</evidence>
<protein>
    <submittedName>
        <fullName evidence="1">Uncharacterized protein</fullName>
    </submittedName>
</protein>
<dbReference type="AlphaFoldDB" id="R7QEL4"/>
<organism evidence="1 2">
    <name type="scientific">Chondrus crispus</name>
    <name type="common">Carrageen Irish moss</name>
    <name type="synonym">Polymorpha crispa</name>
    <dbReference type="NCBI Taxonomy" id="2769"/>
    <lineage>
        <taxon>Eukaryota</taxon>
        <taxon>Rhodophyta</taxon>
        <taxon>Florideophyceae</taxon>
        <taxon>Rhodymeniophycidae</taxon>
        <taxon>Gigartinales</taxon>
        <taxon>Gigartinaceae</taxon>
        <taxon>Chondrus</taxon>
    </lineage>
</organism>
<evidence type="ECO:0000313" key="1">
    <source>
        <dbReference type="EMBL" id="CDF36484.1"/>
    </source>
</evidence>
<reference evidence="2" key="1">
    <citation type="journal article" date="2013" name="Proc. Natl. Acad. Sci. U.S.A.">
        <title>Genome structure and metabolic features in the red seaweed Chondrus crispus shed light on evolution of the Archaeplastida.</title>
        <authorList>
            <person name="Collen J."/>
            <person name="Porcel B."/>
            <person name="Carre W."/>
            <person name="Ball S.G."/>
            <person name="Chaparro C."/>
            <person name="Tonon T."/>
            <person name="Barbeyron T."/>
            <person name="Michel G."/>
            <person name="Noel B."/>
            <person name="Valentin K."/>
            <person name="Elias M."/>
            <person name="Artiguenave F."/>
            <person name="Arun A."/>
            <person name="Aury J.M."/>
            <person name="Barbosa-Neto J.F."/>
            <person name="Bothwell J.H."/>
            <person name="Bouget F.Y."/>
            <person name="Brillet L."/>
            <person name="Cabello-Hurtado F."/>
            <person name="Capella-Gutierrez S."/>
            <person name="Charrier B."/>
            <person name="Cladiere L."/>
            <person name="Cock J.M."/>
            <person name="Coelho S.M."/>
            <person name="Colleoni C."/>
            <person name="Czjzek M."/>
            <person name="Da Silva C."/>
            <person name="Delage L."/>
            <person name="Denoeud F."/>
            <person name="Deschamps P."/>
            <person name="Dittami S.M."/>
            <person name="Gabaldon T."/>
            <person name="Gachon C.M."/>
            <person name="Groisillier A."/>
            <person name="Herve C."/>
            <person name="Jabbari K."/>
            <person name="Katinka M."/>
            <person name="Kloareg B."/>
            <person name="Kowalczyk N."/>
            <person name="Labadie K."/>
            <person name="Leblanc C."/>
            <person name="Lopez P.J."/>
            <person name="McLachlan D.H."/>
            <person name="Meslet-Cladiere L."/>
            <person name="Moustafa A."/>
            <person name="Nehr Z."/>
            <person name="Nyvall Collen P."/>
            <person name="Panaud O."/>
            <person name="Partensky F."/>
            <person name="Poulain J."/>
            <person name="Rensing S.A."/>
            <person name="Rousvoal S."/>
            <person name="Samson G."/>
            <person name="Symeonidi A."/>
            <person name="Weissenbach J."/>
            <person name="Zambounis A."/>
            <person name="Wincker P."/>
            <person name="Boyen C."/>
        </authorList>
    </citation>
    <scope>NUCLEOTIDE SEQUENCE [LARGE SCALE GENOMIC DNA]</scope>
    <source>
        <strain evidence="2">cv. Stackhouse</strain>
    </source>
</reference>
<sequence>MTLGYGQLSASLINKPVNRPKKACRELLEYYLERWMNT</sequence>